<organism evidence="2 4">
    <name type="scientific">Punica granatum</name>
    <name type="common">Pomegranate</name>
    <dbReference type="NCBI Taxonomy" id="22663"/>
    <lineage>
        <taxon>Eukaryota</taxon>
        <taxon>Viridiplantae</taxon>
        <taxon>Streptophyta</taxon>
        <taxon>Embryophyta</taxon>
        <taxon>Tracheophyta</taxon>
        <taxon>Spermatophyta</taxon>
        <taxon>Magnoliopsida</taxon>
        <taxon>eudicotyledons</taxon>
        <taxon>Gunneridae</taxon>
        <taxon>Pentapetalae</taxon>
        <taxon>rosids</taxon>
        <taxon>malvids</taxon>
        <taxon>Myrtales</taxon>
        <taxon>Lythraceae</taxon>
        <taxon>Punica</taxon>
    </lineage>
</organism>
<dbReference type="EMBL" id="MTKT01005609">
    <property type="protein sequence ID" value="OWM65538.1"/>
    <property type="molecule type" value="Genomic_DNA"/>
</dbReference>
<gene>
    <name evidence="2" type="ORF">CDL15_Pgr023808</name>
    <name evidence="3" type="ORF">CRG98_004793</name>
</gene>
<evidence type="ECO:0000256" key="1">
    <source>
        <dbReference type="SAM" id="MobiDB-lite"/>
    </source>
</evidence>
<reference evidence="4" key="1">
    <citation type="journal article" date="2017" name="Plant J.">
        <title>The pomegranate (Punica granatum L.) genome and the genomics of punicalagin biosynthesis.</title>
        <authorList>
            <person name="Qin G."/>
            <person name="Xu C."/>
            <person name="Ming R."/>
            <person name="Tang H."/>
            <person name="Guyot R."/>
            <person name="Kramer E.M."/>
            <person name="Hu Y."/>
            <person name="Yi X."/>
            <person name="Qi Y."/>
            <person name="Xu X."/>
            <person name="Gao Z."/>
            <person name="Pan H."/>
            <person name="Jian J."/>
            <person name="Tian Y."/>
            <person name="Yue Z."/>
            <person name="Xu Y."/>
        </authorList>
    </citation>
    <scope>NUCLEOTIDE SEQUENCE [LARGE SCALE GENOMIC DNA]</scope>
    <source>
        <strain evidence="4">cv. Dabenzi</strain>
    </source>
</reference>
<keyword evidence="5" id="KW-1185">Reference proteome</keyword>
<reference evidence="3 5" key="3">
    <citation type="submission" date="2017-11" db="EMBL/GenBank/DDBJ databases">
        <title>De-novo sequencing of pomegranate (Punica granatum L.) genome.</title>
        <authorList>
            <person name="Akparov Z."/>
            <person name="Amiraslanov A."/>
            <person name="Hajiyeva S."/>
            <person name="Abbasov M."/>
            <person name="Kaur K."/>
            <person name="Hamwieh A."/>
            <person name="Solovyev V."/>
            <person name="Salamov A."/>
            <person name="Braich B."/>
            <person name="Kosarev P."/>
            <person name="Mahmoud A."/>
            <person name="Hajiyev E."/>
            <person name="Babayeva S."/>
            <person name="Izzatullayeva V."/>
            <person name="Mammadov A."/>
            <person name="Mammadov A."/>
            <person name="Sharifova S."/>
            <person name="Ojaghi J."/>
            <person name="Eynullazada K."/>
            <person name="Bayramov B."/>
            <person name="Abdulazimova A."/>
            <person name="Shahmuradov I."/>
        </authorList>
    </citation>
    <scope>NUCLEOTIDE SEQUENCE [LARGE SCALE GENOMIC DNA]</scope>
    <source>
        <strain evidence="3">AG2017</strain>
        <strain evidence="5">cv. AG2017</strain>
        <tissue evidence="3">Leaf</tissue>
    </source>
</reference>
<protein>
    <submittedName>
        <fullName evidence="2">Uncharacterized protein</fullName>
    </submittedName>
</protein>
<evidence type="ECO:0000313" key="2">
    <source>
        <dbReference type="EMBL" id="OWM65538.1"/>
    </source>
</evidence>
<name>A0A218VZA1_PUNGR</name>
<evidence type="ECO:0000313" key="3">
    <source>
        <dbReference type="EMBL" id="PKI74775.1"/>
    </source>
</evidence>
<dbReference type="EMBL" id="PGOL01000193">
    <property type="protein sequence ID" value="PKI74775.1"/>
    <property type="molecule type" value="Genomic_DNA"/>
</dbReference>
<feature type="region of interest" description="Disordered" evidence="1">
    <location>
        <begin position="17"/>
        <end position="40"/>
    </location>
</feature>
<dbReference type="Proteomes" id="UP000197138">
    <property type="component" value="Unassembled WGS sequence"/>
</dbReference>
<reference evidence="2" key="2">
    <citation type="submission" date="2017-06" db="EMBL/GenBank/DDBJ databases">
        <title>The pomegranate genome and the genomics of punicalagin biosynthesis.</title>
        <authorList>
            <person name="Xu C."/>
        </authorList>
    </citation>
    <scope>NUCLEOTIDE SEQUENCE [LARGE SCALE GENOMIC DNA]</scope>
    <source>
        <tissue evidence="2">Fresh leaf</tissue>
    </source>
</reference>
<proteinExistence type="predicted"/>
<comment type="caution">
    <text evidence="2">The sequence shown here is derived from an EMBL/GenBank/DDBJ whole genome shotgun (WGS) entry which is preliminary data.</text>
</comment>
<dbReference type="AlphaFoldDB" id="A0A218VZA1"/>
<dbReference type="Proteomes" id="UP000233551">
    <property type="component" value="Unassembled WGS sequence"/>
</dbReference>
<sequence length="81" mass="8991">MRRYDTFARYYSNRVALREPESPTEDALAQTSPPHTQEMEAETAPATLMSETMEAPHDSIAEASAEVKAAQEDPSPLLHCI</sequence>
<accession>A0A218VZA1</accession>
<evidence type="ECO:0000313" key="5">
    <source>
        <dbReference type="Proteomes" id="UP000233551"/>
    </source>
</evidence>
<evidence type="ECO:0000313" key="4">
    <source>
        <dbReference type="Proteomes" id="UP000197138"/>
    </source>
</evidence>